<organism evidence="4 5">
    <name type="scientific">Cercophora scortea</name>
    <dbReference type="NCBI Taxonomy" id="314031"/>
    <lineage>
        <taxon>Eukaryota</taxon>
        <taxon>Fungi</taxon>
        <taxon>Dikarya</taxon>
        <taxon>Ascomycota</taxon>
        <taxon>Pezizomycotina</taxon>
        <taxon>Sordariomycetes</taxon>
        <taxon>Sordariomycetidae</taxon>
        <taxon>Sordariales</taxon>
        <taxon>Lasiosphaeriaceae</taxon>
        <taxon>Cercophora</taxon>
    </lineage>
</organism>
<accession>A0AAE0J2F7</accession>
<dbReference type="SMART" id="SM00829">
    <property type="entry name" value="PKS_ER"/>
    <property type="match status" value="1"/>
</dbReference>
<dbReference type="CDD" id="cd08249">
    <property type="entry name" value="enoyl_reductase_like"/>
    <property type="match status" value="1"/>
</dbReference>
<dbReference type="PANTHER" id="PTHR45348:SF3">
    <property type="entry name" value="ENOYL REDUCTASE (ER) DOMAIN-CONTAINING PROTEIN"/>
    <property type="match status" value="1"/>
</dbReference>
<keyword evidence="2" id="KW-0560">Oxidoreductase</keyword>
<evidence type="ECO:0000256" key="1">
    <source>
        <dbReference type="ARBA" id="ARBA00008072"/>
    </source>
</evidence>
<dbReference type="GO" id="GO:0016651">
    <property type="term" value="F:oxidoreductase activity, acting on NAD(P)H"/>
    <property type="evidence" value="ECO:0007669"/>
    <property type="project" value="InterPro"/>
</dbReference>
<dbReference type="InterPro" id="IPR011032">
    <property type="entry name" value="GroES-like_sf"/>
</dbReference>
<keyword evidence="5" id="KW-1185">Reference proteome</keyword>
<evidence type="ECO:0000313" key="4">
    <source>
        <dbReference type="EMBL" id="KAK3335639.1"/>
    </source>
</evidence>
<reference evidence="4" key="2">
    <citation type="submission" date="2023-06" db="EMBL/GenBank/DDBJ databases">
        <authorList>
            <consortium name="Lawrence Berkeley National Laboratory"/>
            <person name="Haridas S."/>
            <person name="Hensen N."/>
            <person name="Bonometti L."/>
            <person name="Westerberg I."/>
            <person name="Brannstrom I.O."/>
            <person name="Guillou S."/>
            <person name="Cros-Aarteil S."/>
            <person name="Calhoun S."/>
            <person name="Kuo A."/>
            <person name="Mondo S."/>
            <person name="Pangilinan J."/>
            <person name="Riley R."/>
            <person name="Labutti K."/>
            <person name="Andreopoulos B."/>
            <person name="Lipzen A."/>
            <person name="Chen C."/>
            <person name="Yanf M."/>
            <person name="Daum C."/>
            <person name="Ng V."/>
            <person name="Clum A."/>
            <person name="Steindorff A."/>
            <person name="Ohm R."/>
            <person name="Martin F."/>
            <person name="Silar P."/>
            <person name="Natvig D."/>
            <person name="Lalanne C."/>
            <person name="Gautier V."/>
            <person name="Ament-Velasquez S.L."/>
            <person name="Kruys A."/>
            <person name="Hutchinson M.I."/>
            <person name="Powell A.J."/>
            <person name="Barry K."/>
            <person name="Miller A.N."/>
            <person name="Grigoriev I.V."/>
            <person name="Debuchy R."/>
            <person name="Gladieux P."/>
            <person name="Thoren M.H."/>
            <person name="Johannesson H."/>
        </authorList>
    </citation>
    <scope>NUCLEOTIDE SEQUENCE</scope>
    <source>
        <strain evidence="4">SMH4131-1</strain>
    </source>
</reference>
<sequence length="391" mass="42298">MATTASLPAGIPETHPAVAIVAVRAPLQIISVPTQAPGVGEVLVHVLWTSSTPLDLHKADGGLLVTPGKPTVQGGSFAGTVAALGPTDPTLPIPHRQLQIGDKVFGFAHRSEREAGFQTYLTTSAYMLSKLPPNLTLSQAVAVPTNLITALHTITNDLGLPLPWPVPATGWTPPSAIADKAILVWGAASSVGFYTLQVFRHWGYRNIIAVASAKHHDELRKLGAGACFDYHTPNVAEQILAHAAQRSDDQPRIPFIIDCIGSRDGSLRPLTRIAERVSKLAVMLPVIDVHASADVQPKYEMDMGRVLAGEWAEGVELIGTRTHNFLDNTFFRDYLQTEIVPTLLEQGVIQPNKLRVVEGKTLLERAQNALNLLRERAPSGEKLVWRVADEE</sequence>
<proteinExistence type="inferred from homology"/>
<dbReference type="SUPFAM" id="SSF50129">
    <property type="entry name" value="GroES-like"/>
    <property type="match status" value="1"/>
</dbReference>
<dbReference type="PANTHER" id="PTHR45348">
    <property type="entry name" value="HYPOTHETICAL OXIDOREDUCTASE (EUROFUNG)"/>
    <property type="match status" value="1"/>
</dbReference>
<dbReference type="InterPro" id="IPR036291">
    <property type="entry name" value="NAD(P)-bd_dom_sf"/>
</dbReference>
<dbReference type="EMBL" id="JAUEPO010000001">
    <property type="protein sequence ID" value="KAK3335639.1"/>
    <property type="molecule type" value="Genomic_DNA"/>
</dbReference>
<evidence type="ECO:0000313" key="5">
    <source>
        <dbReference type="Proteomes" id="UP001286456"/>
    </source>
</evidence>
<gene>
    <name evidence="4" type="ORF">B0T19DRAFT_14257</name>
</gene>
<dbReference type="SUPFAM" id="SSF51735">
    <property type="entry name" value="NAD(P)-binding Rossmann-fold domains"/>
    <property type="match status" value="1"/>
</dbReference>
<dbReference type="AlphaFoldDB" id="A0AAE0J2F7"/>
<protein>
    <submittedName>
        <fullName evidence="4">Chaperonin 10-like protein</fullName>
    </submittedName>
</protein>
<dbReference type="Gene3D" id="3.40.50.720">
    <property type="entry name" value="NAD(P)-binding Rossmann-like Domain"/>
    <property type="match status" value="1"/>
</dbReference>
<dbReference type="Pfam" id="PF08240">
    <property type="entry name" value="ADH_N"/>
    <property type="match status" value="1"/>
</dbReference>
<comment type="similarity">
    <text evidence="1">Belongs to the zinc-containing alcohol dehydrogenase family.</text>
</comment>
<comment type="caution">
    <text evidence="4">The sequence shown here is derived from an EMBL/GenBank/DDBJ whole genome shotgun (WGS) entry which is preliminary data.</text>
</comment>
<evidence type="ECO:0000259" key="3">
    <source>
        <dbReference type="SMART" id="SM00829"/>
    </source>
</evidence>
<dbReference type="Gene3D" id="3.90.180.10">
    <property type="entry name" value="Medium-chain alcohol dehydrogenases, catalytic domain"/>
    <property type="match status" value="1"/>
</dbReference>
<dbReference type="InterPro" id="IPR013154">
    <property type="entry name" value="ADH-like_N"/>
</dbReference>
<dbReference type="InterPro" id="IPR047122">
    <property type="entry name" value="Trans-enoyl_RdTase-like"/>
</dbReference>
<dbReference type="InterPro" id="IPR020843">
    <property type="entry name" value="ER"/>
</dbReference>
<feature type="domain" description="Enoyl reductase (ER)" evidence="3">
    <location>
        <begin position="22"/>
        <end position="384"/>
    </location>
</feature>
<name>A0AAE0J2F7_9PEZI</name>
<evidence type="ECO:0000256" key="2">
    <source>
        <dbReference type="ARBA" id="ARBA00023002"/>
    </source>
</evidence>
<dbReference type="Proteomes" id="UP001286456">
    <property type="component" value="Unassembled WGS sequence"/>
</dbReference>
<reference evidence="4" key="1">
    <citation type="journal article" date="2023" name="Mol. Phylogenet. Evol.">
        <title>Genome-scale phylogeny and comparative genomics of the fungal order Sordariales.</title>
        <authorList>
            <person name="Hensen N."/>
            <person name="Bonometti L."/>
            <person name="Westerberg I."/>
            <person name="Brannstrom I.O."/>
            <person name="Guillou S."/>
            <person name="Cros-Aarteil S."/>
            <person name="Calhoun S."/>
            <person name="Haridas S."/>
            <person name="Kuo A."/>
            <person name="Mondo S."/>
            <person name="Pangilinan J."/>
            <person name="Riley R."/>
            <person name="LaButti K."/>
            <person name="Andreopoulos B."/>
            <person name="Lipzen A."/>
            <person name="Chen C."/>
            <person name="Yan M."/>
            <person name="Daum C."/>
            <person name="Ng V."/>
            <person name="Clum A."/>
            <person name="Steindorff A."/>
            <person name="Ohm R.A."/>
            <person name="Martin F."/>
            <person name="Silar P."/>
            <person name="Natvig D.O."/>
            <person name="Lalanne C."/>
            <person name="Gautier V."/>
            <person name="Ament-Velasquez S.L."/>
            <person name="Kruys A."/>
            <person name="Hutchinson M.I."/>
            <person name="Powell A.J."/>
            <person name="Barry K."/>
            <person name="Miller A.N."/>
            <person name="Grigoriev I.V."/>
            <person name="Debuchy R."/>
            <person name="Gladieux P."/>
            <person name="Hiltunen Thoren M."/>
            <person name="Johannesson H."/>
        </authorList>
    </citation>
    <scope>NUCLEOTIDE SEQUENCE</scope>
    <source>
        <strain evidence="4">SMH4131-1</strain>
    </source>
</reference>